<protein>
    <submittedName>
        <fullName evidence="4">Elys transcription factor</fullName>
    </submittedName>
</protein>
<feature type="domain" description="ELYS-like" evidence="3">
    <location>
        <begin position="37"/>
        <end position="255"/>
    </location>
</feature>
<gene>
    <name evidence="4" type="ORF">D0Z07_7282</name>
</gene>
<evidence type="ECO:0000256" key="1">
    <source>
        <dbReference type="ARBA" id="ARBA00004123"/>
    </source>
</evidence>
<dbReference type="OrthoDB" id="20729at2759"/>
<dbReference type="InterPro" id="IPR025151">
    <property type="entry name" value="ELYS_dom"/>
</dbReference>
<dbReference type="Pfam" id="PF13934">
    <property type="entry name" value="ELYS"/>
    <property type="match status" value="1"/>
</dbReference>
<dbReference type="EMBL" id="VNKQ01000013">
    <property type="protein sequence ID" value="KAG0647174.1"/>
    <property type="molecule type" value="Genomic_DNA"/>
</dbReference>
<name>A0A9P7AV21_9HELO</name>
<evidence type="ECO:0000256" key="2">
    <source>
        <dbReference type="ARBA" id="ARBA00023242"/>
    </source>
</evidence>
<dbReference type="Proteomes" id="UP000785200">
    <property type="component" value="Unassembled WGS sequence"/>
</dbReference>
<keyword evidence="5" id="KW-1185">Reference proteome</keyword>
<comment type="subcellular location">
    <subcellularLocation>
        <location evidence="1">Nucleus</location>
    </subcellularLocation>
</comment>
<evidence type="ECO:0000259" key="3">
    <source>
        <dbReference type="Pfam" id="PF13934"/>
    </source>
</evidence>
<evidence type="ECO:0000313" key="4">
    <source>
        <dbReference type="EMBL" id="KAG0647174.1"/>
    </source>
</evidence>
<proteinExistence type="predicted"/>
<dbReference type="AlphaFoldDB" id="A0A9P7AV21"/>
<accession>A0A9P7AV21</accession>
<reference evidence="4" key="1">
    <citation type="submission" date="2019-07" db="EMBL/GenBank/DDBJ databases">
        <title>Hyphodiscus hymeniophilus genome sequencing and assembly.</title>
        <authorList>
            <person name="Kramer G."/>
            <person name="Nodwell J."/>
        </authorList>
    </citation>
    <scope>NUCLEOTIDE SEQUENCE</scope>
    <source>
        <strain evidence="4">ATCC 34498</strain>
    </source>
</reference>
<dbReference type="GO" id="GO:0005634">
    <property type="term" value="C:nucleus"/>
    <property type="evidence" value="ECO:0007669"/>
    <property type="project" value="UniProtKB-SubCell"/>
</dbReference>
<organism evidence="4 5">
    <name type="scientific">Hyphodiscus hymeniophilus</name>
    <dbReference type="NCBI Taxonomy" id="353542"/>
    <lineage>
        <taxon>Eukaryota</taxon>
        <taxon>Fungi</taxon>
        <taxon>Dikarya</taxon>
        <taxon>Ascomycota</taxon>
        <taxon>Pezizomycotina</taxon>
        <taxon>Leotiomycetes</taxon>
        <taxon>Helotiales</taxon>
        <taxon>Hyphodiscaceae</taxon>
        <taxon>Hyphodiscus</taxon>
    </lineage>
</organism>
<evidence type="ECO:0000313" key="5">
    <source>
        <dbReference type="Proteomes" id="UP000785200"/>
    </source>
</evidence>
<keyword evidence="2" id="KW-0539">Nucleus</keyword>
<sequence length="315" mass="36026">MFNYHHFEEVFSFDTNCSYPENESYSIEAHRKVLQGLFVDKVLKLLGIKRPAKLYPPQSNGDLRTLHKTIVESSGADHHKISVLYYILLDFDAPTGRRVHSGAFEENSFLPQKYQIYMKGLWHLDRREFEIALQYLTHPSLIPTFSDDILEALVRQSKNNDLTLALAYYHTVQPALTSSQALECLFSAIARTSVTEAFYFCRGQQEYAQLHMFQMLISLVLNSPPHSNIVDRSVELVNLPFTVEEDKWFEEYLTNGEGRKLRKAPDTLLIRKIATGRFTESLAVKGINVRAIGGMDWNTLSDAVQSGMGPRLNLM</sequence>
<comment type="caution">
    <text evidence="4">The sequence shown here is derived from an EMBL/GenBank/DDBJ whole genome shotgun (WGS) entry which is preliminary data.</text>
</comment>